<organism evidence="1 2">
    <name type="scientific">Halobacteriovorax marinus</name>
    <dbReference type="NCBI Taxonomy" id="97084"/>
    <lineage>
        <taxon>Bacteria</taxon>
        <taxon>Pseudomonadati</taxon>
        <taxon>Bdellovibrionota</taxon>
        <taxon>Bacteriovoracia</taxon>
        <taxon>Bacteriovoracales</taxon>
        <taxon>Halobacteriovoraceae</taxon>
        <taxon>Halobacteriovorax</taxon>
    </lineage>
</organism>
<dbReference type="Pfam" id="PF22817">
    <property type="entry name" value="ApeP-like"/>
    <property type="match status" value="1"/>
</dbReference>
<evidence type="ECO:0000313" key="2">
    <source>
        <dbReference type="Proteomes" id="UP000196531"/>
    </source>
</evidence>
<proteinExistence type="predicted"/>
<reference evidence="2" key="1">
    <citation type="journal article" date="2017" name="Proc. Natl. Acad. Sci. U.S.A.">
        <title>Simulation of Deepwater Horizon oil plume reveals substrate specialization within a complex community of hydrocarbon-degraders.</title>
        <authorList>
            <person name="Hu P."/>
            <person name="Dubinsky E.A."/>
            <person name="Probst A.J."/>
            <person name="Wang J."/>
            <person name="Sieber C.M.K."/>
            <person name="Tom L.M."/>
            <person name="Gardinali P."/>
            <person name="Banfield J.F."/>
            <person name="Atlas R.M."/>
            <person name="Andersen G.L."/>
        </authorList>
    </citation>
    <scope>NUCLEOTIDE SEQUENCE [LARGE SCALE GENOMIC DNA]</scope>
</reference>
<gene>
    <name evidence="1" type="ORF">A9Q84_01275</name>
</gene>
<dbReference type="Proteomes" id="UP000196531">
    <property type="component" value="Unassembled WGS sequence"/>
</dbReference>
<dbReference type="InterPro" id="IPR029069">
    <property type="entry name" value="HotDog_dom_sf"/>
</dbReference>
<name>A0A1Y5FHM4_9BACT</name>
<comment type="caution">
    <text evidence="1">The sequence shown here is derived from an EMBL/GenBank/DDBJ whole genome shotgun (WGS) entry which is preliminary data.</text>
</comment>
<dbReference type="InterPro" id="IPR016776">
    <property type="entry name" value="ApeP-like_dehydratase"/>
</dbReference>
<dbReference type="AlphaFoldDB" id="A0A1Y5FHM4"/>
<dbReference type="Gene3D" id="3.10.129.10">
    <property type="entry name" value="Hotdog Thioesterase"/>
    <property type="match status" value="1"/>
</dbReference>
<accession>A0A1Y5FHM4</accession>
<evidence type="ECO:0000313" key="1">
    <source>
        <dbReference type="EMBL" id="OUR99684.1"/>
    </source>
</evidence>
<dbReference type="SUPFAM" id="SSF54637">
    <property type="entry name" value="Thioesterase/thiol ester dehydrase-isomerase"/>
    <property type="match status" value="1"/>
</dbReference>
<evidence type="ECO:0008006" key="3">
    <source>
        <dbReference type="Google" id="ProtNLM"/>
    </source>
</evidence>
<dbReference type="EMBL" id="MAAO01000002">
    <property type="protein sequence ID" value="OUR99684.1"/>
    <property type="molecule type" value="Genomic_DNA"/>
</dbReference>
<sequence length="142" mass="15953">MIAVKELEGFLPHRSPMVWIDYVIPSIGDSGECVVVLDESKMYFTKGELRQSSYIELMAQSFGFINAHREQLAGRTEMLDQAFLVGFDKVFYEDAMPKVGDKLIVSVTLNRQVGPVSYINGVITNEDKSVKYCSATLKLFSN</sequence>
<protein>
    <recommendedName>
        <fullName evidence="3">Beta-hydroxyacyl-ACP dehydratase</fullName>
    </recommendedName>
</protein>